<reference evidence="3" key="1">
    <citation type="submission" date="2024-10" db="EMBL/GenBank/DDBJ databases">
        <authorList>
            <person name="Ryan C."/>
        </authorList>
    </citation>
    <scope>NUCLEOTIDE SEQUENCE [LARGE SCALE GENOMIC DNA]</scope>
</reference>
<dbReference type="AlphaFoldDB" id="A0ABC8ZIW5"/>
<dbReference type="PANTHER" id="PTHR33640">
    <property type="entry name" value="TRANSMEMBRANE PROTEIN"/>
    <property type="match status" value="1"/>
</dbReference>
<keyword evidence="2" id="KW-0812">Transmembrane</keyword>
<gene>
    <name evidence="3" type="ORF">URODEC1_LOCUS45652</name>
</gene>
<dbReference type="Proteomes" id="UP001497457">
    <property type="component" value="Chromosome 19rd"/>
</dbReference>
<feature type="transmembrane region" description="Helical" evidence="2">
    <location>
        <begin position="61"/>
        <end position="78"/>
    </location>
</feature>
<sequence length="259" mass="27832">MAASDARGRVAWRARAVRAARLLFLCAGMAVCSFYLNLHHAGAAAAWSVLRAAASFAVRQYIGVVANAIVIVLFALFLRDDEAFSFSAAAFFARWWPSEFDGDAQDWCLPSLPPGSPLMLMLPPPPPPPATEAAAEEEVFEDKKVVHVTTVRAQPPRRSKSEKAGGGKARRSKKAALELRRAESENGRQLQPAEPEVPPVELRMVMDGEDEAAFQRRFDAYILKMQTQFQSEESAAAAKAAAAAGKGGPVAAGVVVAVK</sequence>
<evidence type="ECO:0000313" key="3">
    <source>
        <dbReference type="EMBL" id="CAL4962481.1"/>
    </source>
</evidence>
<dbReference type="EMBL" id="OZ075129">
    <property type="protein sequence ID" value="CAL4962481.1"/>
    <property type="molecule type" value="Genomic_DNA"/>
</dbReference>
<keyword evidence="4" id="KW-1185">Reference proteome</keyword>
<evidence type="ECO:0000256" key="1">
    <source>
        <dbReference type="SAM" id="MobiDB-lite"/>
    </source>
</evidence>
<evidence type="ECO:0000313" key="4">
    <source>
        <dbReference type="Proteomes" id="UP001497457"/>
    </source>
</evidence>
<name>A0ABC8ZIW5_9POAL</name>
<feature type="compositionally biased region" description="Basic and acidic residues" evidence="1">
    <location>
        <begin position="175"/>
        <end position="186"/>
    </location>
</feature>
<organism evidence="3 4">
    <name type="scientific">Urochloa decumbens</name>
    <dbReference type="NCBI Taxonomy" id="240449"/>
    <lineage>
        <taxon>Eukaryota</taxon>
        <taxon>Viridiplantae</taxon>
        <taxon>Streptophyta</taxon>
        <taxon>Embryophyta</taxon>
        <taxon>Tracheophyta</taxon>
        <taxon>Spermatophyta</taxon>
        <taxon>Magnoliopsida</taxon>
        <taxon>Liliopsida</taxon>
        <taxon>Poales</taxon>
        <taxon>Poaceae</taxon>
        <taxon>PACMAD clade</taxon>
        <taxon>Panicoideae</taxon>
        <taxon>Panicodae</taxon>
        <taxon>Paniceae</taxon>
        <taxon>Melinidinae</taxon>
        <taxon>Urochloa</taxon>
    </lineage>
</organism>
<proteinExistence type="predicted"/>
<keyword evidence="2" id="KW-1133">Transmembrane helix</keyword>
<evidence type="ECO:0000256" key="2">
    <source>
        <dbReference type="SAM" id="Phobius"/>
    </source>
</evidence>
<accession>A0ABC8ZIW5</accession>
<protein>
    <submittedName>
        <fullName evidence="3">Uncharacterized protein</fullName>
    </submittedName>
</protein>
<keyword evidence="2" id="KW-0472">Membrane</keyword>
<dbReference type="PANTHER" id="PTHR33640:SF8">
    <property type="entry name" value="TRANSMEMBRANE PROTEIN"/>
    <property type="match status" value="1"/>
</dbReference>
<feature type="region of interest" description="Disordered" evidence="1">
    <location>
        <begin position="151"/>
        <end position="199"/>
    </location>
</feature>